<feature type="domain" description="Acyl-CoA dehydrogenase/oxidase C-terminal" evidence="4">
    <location>
        <begin position="120"/>
        <end position="179"/>
    </location>
</feature>
<comment type="similarity">
    <text evidence="1">Belongs to the acyl-CoA dehydrogenase family.</text>
</comment>
<dbReference type="InterPro" id="IPR006091">
    <property type="entry name" value="Acyl-CoA_Oxase/DH_mid-dom"/>
</dbReference>
<dbReference type="Gene3D" id="1.20.140.10">
    <property type="entry name" value="Butyryl-CoA Dehydrogenase, subunit A, domain 3"/>
    <property type="match status" value="1"/>
</dbReference>
<dbReference type="AlphaFoldDB" id="X0YST5"/>
<dbReference type="EMBL" id="BART01007548">
    <property type="protein sequence ID" value="GAG59544.1"/>
    <property type="molecule type" value="Genomic_DNA"/>
</dbReference>
<dbReference type="Pfam" id="PF02770">
    <property type="entry name" value="Acyl-CoA_dh_M"/>
    <property type="match status" value="1"/>
</dbReference>
<dbReference type="InterPro" id="IPR009100">
    <property type="entry name" value="AcylCoA_DH/oxidase_NM_dom_sf"/>
</dbReference>
<accession>X0YST5</accession>
<dbReference type="SUPFAM" id="SSF47203">
    <property type="entry name" value="Acyl-CoA dehydrogenase C-terminal domain-like"/>
    <property type="match status" value="1"/>
</dbReference>
<dbReference type="InterPro" id="IPR046373">
    <property type="entry name" value="Acyl-CoA_Oxase/DH_mid-dom_sf"/>
</dbReference>
<evidence type="ECO:0000256" key="1">
    <source>
        <dbReference type="ARBA" id="ARBA00009347"/>
    </source>
</evidence>
<evidence type="ECO:0000256" key="2">
    <source>
        <dbReference type="ARBA" id="ARBA00022630"/>
    </source>
</evidence>
<keyword evidence="2" id="KW-0285">Flavoprotein</keyword>
<dbReference type="CDD" id="cd00567">
    <property type="entry name" value="ACAD"/>
    <property type="match status" value="1"/>
</dbReference>
<evidence type="ECO:0000313" key="6">
    <source>
        <dbReference type="EMBL" id="GAG59544.1"/>
    </source>
</evidence>
<gene>
    <name evidence="6" type="ORF">S01H4_17164</name>
</gene>
<feature type="domain" description="Acyl-CoA oxidase/dehydrogenase middle" evidence="5">
    <location>
        <begin position="9"/>
        <end position="108"/>
    </location>
</feature>
<dbReference type="PANTHER" id="PTHR43884:SF37">
    <property type="entry name" value="ACYL-COA DEHYDROGENASE"/>
    <property type="match status" value="1"/>
</dbReference>
<evidence type="ECO:0000259" key="5">
    <source>
        <dbReference type="Pfam" id="PF02770"/>
    </source>
</evidence>
<name>X0YST5_9ZZZZ</name>
<feature type="non-terminal residue" evidence="6">
    <location>
        <position position="1"/>
    </location>
</feature>
<sequence>IANGEELGALCITEPFAGSDAANVFTSAIKDGDEWILNGKKRFITGAGVSDRYFIYAKTSDDPAIRKQYGHITSFMVEKGRPGFSLEKINPLIGFDNVPNGYIDFDHVRIPDINRIGAVGNGWNVMMAGLNFERLIGAAVFSGLFEDVINLLFHFTKRRVQFRRTTNQFPGIQNEIAEIISLAKGSVMHKAPNSSPFAILGSQDRF</sequence>
<proteinExistence type="inferred from homology"/>
<dbReference type="Pfam" id="PF00441">
    <property type="entry name" value="Acyl-CoA_dh_1"/>
    <property type="match status" value="1"/>
</dbReference>
<dbReference type="InterPro" id="IPR009075">
    <property type="entry name" value="AcylCo_DH/oxidase_C"/>
</dbReference>
<keyword evidence="3" id="KW-0274">FAD</keyword>
<dbReference type="Gene3D" id="2.40.110.10">
    <property type="entry name" value="Butyryl-CoA Dehydrogenase, subunit A, domain 2"/>
    <property type="match status" value="1"/>
</dbReference>
<dbReference type="GO" id="GO:0003995">
    <property type="term" value="F:acyl-CoA dehydrogenase activity"/>
    <property type="evidence" value="ECO:0007669"/>
    <property type="project" value="TreeGrafter"/>
</dbReference>
<dbReference type="InterPro" id="IPR036250">
    <property type="entry name" value="AcylCo_DH-like_C"/>
</dbReference>
<dbReference type="PANTHER" id="PTHR43884">
    <property type="entry name" value="ACYL-COA DEHYDROGENASE"/>
    <property type="match status" value="1"/>
</dbReference>
<protein>
    <recommendedName>
        <fullName evidence="7">Acyl-CoA oxidase/dehydrogenase middle domain-containing protein</fullName>
    </recommendedName>
</protein>
<reference evidence="6" key="1">
    <citation type="journal article" date="2014" name="Front. Microbiol.">
        <title>High frequency of phylogenetically diverse reductive dehalogenase-homologous genes in deep subseafloor sedimentary metagenomes.</title>
        <authorList>
            <person name="Kawai M."/>
            <person name="Futagami T."/>
            <person name="Toyoda A."/>
            <person name="Takaki Y."/>
            <person name="Nishi S."/>
            <person name="Hori S."/>
            <person name="Arai W."/>
            <person name="Tsubouchi T."/>
            <person name="Morono Y."/>
            <person name="Uchiyama I."/>
            <person name="Ito T."/>
            <person name="Fujiyama A."/>
            <person name="Inagaki F."/>
            <person name="Takami H."/>
        </authorList>
    </citation>
    <scope>NUCLEOTIDE SEQUENCE</scope>
    <source>
        <strain evidence="6">Expedition CK06-06</strain>
    </source>
</reference>
<evidence type="ECO:0000259" key="4">
    <source>
        <dbReference type="Pfam" id="PF00441"/>
    </source>
</evidence>
<comment type="caution">
    <text evidence="6">The sequence shown here is derived from an EMBL/GenBank/DDBJ whole genome shotgun (WGS) entry which is preliminary data.</text>
</comment>
<dbReference type="SUPFAM" id="SSF56645">
    <property type="entry name" value="Acyl-CoA dehydrogenase NM domain-like"/>
    <property type="match status" value="1"/>
</dbReference>
<organism evidence="6">
    <name type="scientific">marine sediment metagenome</name>
    <dbReference type="NCBI Taxonomy" id="412755"/>
    <lineage>
        <taxon>unclassified sequences</taxon>
        <taxon>metagenomes</taxon>
        <taxon>ecological metagenomes</taxon>
    </lineage>
</organism>
<evidence type="ECO:0000256" key="3">
    <source>
        <dbReference type="ARBA" id="ARBA00022827"/>
    </source>
</evidence>
<evidence type="ECO:0008006" key="7">
    <source>
        <dbReference type="Google" id="ProtNLM"/>
    </source>
</evidence>